<keyword evidence="3" id="KW-1185">Reference proteome</keyword>
<dbReference type="Proteomes" id="UP001595478">
    <property type="component" value="Unassembled WGS sequence"/>
</dbReference>
<dbReference type="Pfam" id="PF20531">
    <property type="entry name" value="DUF6746"/>
    <property type="match status" value="1"/>
</dbReference>
<dbReference type="InterPro" id="IPR046634">
    <property type="entry name" value="DUF6746"/>
</dbReference>
<evidence type="ECO:0000313" key="3">
    <source>
        <dbReference type="Proteomes" id="UP001595478"/>
    </source>
</evidence>
<comment type="caution">
    <text evidence="2">The sequence shown here is derived from an EMBL/GenBank/DDBJ whole genome shotgun (WGS) entry which is preliminary data.</text>
</comment>
<dbReference type="RefSeq" id="WP_376919834.1">
    <property type="nucleotide sequence ID" value="NZ_JBHRSW010000014.1"/>
</dbReference>
<gene>
    <name evidence="2" type="ORF">ACFOHL_08700</name>
</gene>
<sequence length="133" mass="14913">MYKLSLPFRILFFTSMVLSLAGQVPADEEYNHFPSLAAPDLKTAVCNLSAYNKKLDAITTKSSLSTEDMLKVHELTYTLENALLQLQQDLKSMAADLEHVHKASERLDQKTIQDAGKNYRTAMAVLFASQKCQ</sequence>
<reference evidence="3" key="1">
    <citation type="journal article" date="2019" name="Int. J. Syst. Evol. Microbiol.">
        <title>The Global Catalogue of Microorganisms (GCM) 10K type strain sequencing project: providing services to taxonomists for standard genome sequencing and annotation.</title>
        <authorList>
            <consortium name="The Broad Institute Genomics Platform"/>
            <consortium name="The Broad Institute Genome Sequencing Center for Infectious Disease"/>
            <person name="Wu L."/>
            <person name="Ma J."/>
        </authorList>
    </citation>
    <scope>NUCLEOTIDE SEQUENCE [LARGE SCALE GENOMIC DNA]</scope>
    <source>
        <strain evidence="3">KCTC 52473</strain>
    </source>
</reference>
<feature type="chain" id="PRO_5046673229" evidence="1">
    <location>
        <begin position="27"/>
        <end position="133"/>
    </location>
</feature>
<organism evidence="2 3">
    <name type="scientific">Agaribacter flavus</name>
    <dbReference type="NCBI Taxonomy" id="1902781"/>
    <lineage>
        <taxon>Bacteria</taxon>
        <taxon>Pseudomonadati</taxon>
        <taxon>Pseudomonadota</taxon>
        <taxon>Gammaproteobacteria</taxon>
        <taxon>Alteromonadales</taxon>
        <taxon>Alteromonadaceae</taxon>
        <taxon>Agaribacter</taxon>
    </lineage>
</organism>
<protein>
    <submittedName>
        <fullName evidence="2">DUF6746 family protein</fullName>
    </submittedName>
</protein>
<proteinExistence type="predicted"/>
<name>A0ABV7FN06_9ALTE</name>
<evidence type="ECO:0000313" key="2">
    <source>
        <dbReference type="EMBL" id="MFC3121699.1"/>
    </source>
</evidence>
<keyword evidence="1" id="KW-0732">Signal</keyword>
<feature type="signal peptide" evidence="1">
    <location>
        <begin position="1"/>
        <end position="26"/>
    </location>
</feature>
<evidence type="ECO:0000256" key="1">
    <source>
        <dbReference type="SAM" id="SignalP"/>
    </source>
</evidence>
<accession>A0ABV7FN06</accession>
<dbReference type="EMBL" id="JBHRSW010000014">
    <property type="protein sequence ID" value="MFC3121699.1"/>
    <property type="molecule type" value="Genomic_DNA"/>
</dbReference>